<dbReference type="GO" id="GO:0006400">
    <property type="term" value="P:tRNA modification"/>
    <property type="evidence" value="ECO:0007669"/>
    <property type="project" value="UniProtKB-UniRule"/>
</dbReference>
<dbReference type="GO" id="GO:0032267">
    <property type="term" value="F:tRNA(Ile)-lysidine synthase activity"/>
    <property type="evidence" value="ECO:0007669"/>
    <property type="project" value="UniProtKB-EC"/>
</dbReference>
<dbReference type="InterPro" id="IPR014729">
    <property type="entry name" value="Rossmann-like_a/b/a_fold"/>
</dbReference>
<accession>A0A1Z1M3T0</accession>
<evidence type="ECO:0000259" key="7">
    <source>
        <dbReference type="Pfam" id="PF01171"/>
    </source>
</evidence>
<feature type="domain" description="tRNA(Ile)-lysidine/2-thiocytidine synthase N-terminal" evidence="7">
    <location>
        <begin position="25"/>
        <end position="205"/>
    </location>
</feature>
<keyword evidence="4 6" id="KW-0067">ATP-binding</keyword>
<dbReference type="PANTHER" id="PTHR43033">
    <property type="entry name" value="TRNA(ILE)-LYSIDINE SYNTHASE-RELATED"/>
    <property type="match status" value="1"/>
</dbReference>
<comment type="subcellular location">
    <subcellularLocation>
        <location evidence="6">Plastid</location>
        <location evidence="6">Chloroplast</location>
    </subcellularLocation>
</comment>
<name>A0A1Z1M3T0_9FLOR</name>
<dbReference type="Gene3D" id="3.40.50.620">
    <property type="entry name" value="HUPs"/>
    <property type="match status" value="1"/>
</dbReference>
<proteinExistence type="inferred from homology"/>
<comment type="catalytic activity">
    <reaction evidence="5 6">
        <text>cytidine(34) in tRNA(Ile2) + L-lysine + ATP = lysidine(34) in tRNA(Ile2) + AMP + diphosphate + H(+)</text>
        <dbReference type="Rhea" id="RHEA:43744"/>
        <dbReference type="Rhea" id="RHEA-COMP:10625"/>
        <dbReference type="Rhea" id="RHEA-COMP:10670"/>
        <dbReference type="ChEBI" id="CHEBI:15378"/>
        <dbReference type="ChEBI" id="CHEBI:30616"/>
        <dbReference type="ChEBI" id="CHEBI:32551"/>
        <dbReference type="ChEBI" id="CHEBI:33019"/>
        <dbReference type="ChEBI" id="CHEBI:82748"/>
        <dbReference type="ChEBI" id="CHEBI:83665"/>
        <dbReference type="ChEBI" id="CHEBI:456215"/>
        <dbReference type="EC" id="6.3.4.19"/>
    </reaction>
</comment>
<evidence type="ECO:0000256" key="1">
    <source>
        <dbReference type="ARBA" id="ARBA00022598"/>
    </source>
</evidence>
<keyword evidence="2 6" id="KW-0819">tRNA processing</keyword>
<keyword evidence="3 6" id="KW-0547">Nucleotide-binding</keyword>
<reference evidence="8" key="1">
    <citation type="journal article" date="2017" name="J. Phycol.">
        <title>Analysis of chloroplast genomes and a supermatrix inform reclassification of the Rhodomelaceae (Rhodophyta).</title>
        <authorList>
            <person name="Diaz-Tapia P."/>
            <person name="Maggs C.A."/>
            <person name="West J.A."/>
            <person name="Verbruggen H."/>
        </authorList>
    </citation>
    <scope>NUCLEOTIDE SEQUENCE</scope>
    <source>
        <strain evidence="8">JH1432</strain>
    </source>
</reference>
<dbReference type="EMBL" id="MF101414">
    <property type="protein sequence ID" value="ARW60550.1"/>
    <property type="molecule type" value="Genomic_DNA"/>
</dbReference>
<organism evidence="8">
    <name type="scientific">Polysiphonia sp</name>
    <dbReference type="NCBI Taxonomy" id="1967842"/>
    <lineage>
        <taxon>Eukaryota</taxon>
        <taxon>Rhodophyta</taxon>
        <taxon>Florideophyceae</taxon>
        <taxon>Rhodymeniophycidae</taxon>
        <taxon>Ceramiales</taxon>
        <taxon>Rhodomelaceae</taxon>
        <taxon>Polysiphonioideae</taxon>
        <taxon>Polysiphonia</taxon>
    </lineage>
</organism>
<dbReference type="PANTHER" id="PTHR43033:SF1">
    <property type="entry name" value="TRNA(ILE)-LYSIDINE SYNTHASE-RELATED"/>
    <property type="match status" value="1"/>
</dbReference>
<dbReference type="InterPro" id="IPR012094">
    <property type="entry name" value="tRNA_Ile_lys_synt"/>
</dbReference>
<evidence type="ECO:0000256" key="5">
    <source>
        <dbReference type="ARBA" id="ARBA00048539"/>
    </source>
</evidence>
<evidence type="ECO:0000256" key="6">
    <source>
        <dbReference type="HAMAP-Rule" id="MF_01161"/>
    </source>
</evidence>
<comment type="similarity">
    <text evidence="6">Belongs to the tRNA(Ile)-lysidine synthase family.</text>
</comment>
<protein>
    <recommendedName>
        <fullName evidence="6">tRNA(Ile)-lysidine synthase, chloroplastic</fullName>
        <ecNumber evidence="6">6.3.4.19</ecNumber>
    </recommendedName>
    <alternativeName>
        <fullName evidence="6">tRNA(Ile)-2-lysyl-cytidine synthase</fullName>
    </alternativeName>
    <alternativeName>
        <fullName evidence="6">tRNA(Ile)-lysidine synthetase</fullName>
    </alternativeName>
</protein>
<dbReference type="InterPro" id="IPR012795">
    <property type="entry name" value="tRNA_Ile_lys_synt_N"/>
</dbReference>
<keyword evidence="8" id="KW-0150">Chloroplast</keyword>
<comment type="function">
    <text evidence="6">Ligates lysine onto the cytidine present at position 34 of the AUA codon-specific tRNA(Ile) that contains the anticodon CAU, in an ATP-dependent manner. Cytidine is converted to lysidine, thus changing the amino acid specificity of the tRNA from methionine to isoleucine.</text>
</comment>
<dbReference type="HAMAP" id="MF_01161">
    <property type="entry name" value="tRNA_Ile_lys_synt"/>
    <property type="match status" value="1"/>
</dbReference>
<keyword evidence="8" id="KW-0934">Plastid</keyword>
<evidence type="ECO:0000256" key="2">
    <source>
        <dbReference type="ARBA" id="ARBA00022694"/>
    </source>
</evidence>
<dbReference type="CDD" id="cd01992">
    <property type="entry name" value="TilS_N"/>
    <property type="match status" value="1"/>
</dbReference>
<evidence type="ECO:0000313" key="8">
    <source>
        <dbReference type="EMBL" id="ARW60550.1"/>
    </source>
</evidence>
<evidence type="ECO:0000256" key="4">
    <source>
        <dbReference type="ARBA" id="ARBA00022840"/>
    </source>
</evidence>
<dbReference type="SUPFAM" id="SSF52402">
    <property type="entry name" value="Adenine nucleotide alpha hydrolases-like"/>
    <property type="match status" value="1"/>
</dbReference>
<dbReference type="EC" id="6.3.4.19" evidence="6"/>
<evidence type="ECO:0000256" key="3">
    <source>
        <dbReference type="ARBA" id="ARBA00022741"/>
    </source>
</evidence>
<keyword evidence="1 6" id="KW-0436">Ligase</keyword>
<geneLocation type="chloroplast" evidence="8"/>
<sequence>MKEYTLKNAKNLISYFIDKYFTQNILLAISGGQDSICLIKVLENLKKTKLNKKVKISYIYIDHQWKSSSKKQIKHIINHIKLVKKNVTIYQINKITSSEDECRKFRYHIILQHALKYRHNLIITGHTKTDQIETFVHNIIKGSEIESLNNLSIKNQVLNKIFILRPLVTFNRIQIFWLCKKFFLPIWSDSSNYIYKIQRNRIRHELIPYIKKYLHYNFENNIKYLMHHYYYQNEYIKQNVVKLYLKSKHRTRMAINYHCINKHNFILQVKTIQIFCFHNVQTYIENKKIIKIITEINKITKSLLKITEHKNFSFLINNNWLYIAKNQ</sequence>
<dbReference type="AlphaFoldDB" id="A0A1Z1M3T0"/>
<feature type="binding site" evidence="6">
    <location>
        <begin position="30"/>
        <end position="35"/>
    </location>
    <ligand>
        <name>ATP</name>
        <dbReference type="ChEBI" id="CHEBI:30616"/>
    </ligand>
</feature>
<dbReference type="InterPro" id="IPR011063">
    <property type="entry name" value="TilS/TtcA_N"/>
</dbReference>
<gene>
    <name evidence="6 8" type="primary">tilS</name>
</gene>
<dbReference type="GO" id="GO:0009507">
    <property type="term" value="C:chloroplast"/>
    <property type="evidence" value="ECO:0007669"/>
    <property type="project" value="UniProtKB-SubCell"/>
</dbReference>
<comment type="domain">
    <text evidence="6">The N-terminal region contains the highly conserved SGGXDS motif, predicted to be a P-loop motif involved in ATP binding.</text>
</comment>
<dbReference type="GO" id="GO:0005524">
    <property type="term" value="F:ATP binding"/>
    <property type="evidence" value="ECO:0007669"/>
    <property type="project" value="UniProtKB-UniRule"/>
</dbReference>
<dbReference type="Pfam" id="PF01171">
    <property type="entry name" value="ATP_bind_3"/>
    <property type="match status" value="1"/>
</dbReference>
<dbReference type="NCBIfam" id="TIGR02432">
    <property type="entry name" value="lysidine_TilS_N"/>
    <property type="match status" value="1"/>
</dbReference>